<gene>
    <name evidence="1" type="ORF">SAMN02745910_02549</name>
</gene>
<dbReference type="RefSeq" id="WP_061805255.1">
    <property type="nucleotide sequence ID" value="NZ_FOXX01000006.1"/>
</dbReference>
<proteinExistence type="predicted"/>
<dbReference type="EMBL" id="FOXX01000006">
    <property type="protein sequence ID" value="SFQ65751.1"/>
    <property type="molecule type" value="Genomic_DNA"/>
</dbReference>
<protein>
    <submittedName>
        <fullName evidence="1">Uncharacterized protein</fullName>
    </submittedName>
</protein>
<keyword evidence="2" id="KW-1185">Reference proteome</keyword>
<organism evidence="1 2">
    <name type="scientific">Priestia endophytica DSM 13796</name>
    <dbReference type="NCBI Taxonomy" id="1121089"/>
    <lineage>
        <taxon>Bacteria</taxon>
        <taxon>Bacillati</taxon>
        <taxon>Bacillota</taxon>
        <taxon>Bacilli</taxon>
        <taxon>Bacillales</taxon>
        <taxon>Bacillaceae</taxon>
        <taxon>Priestia</taxon>
    </lineage>
</organism>
<evidence type="ECO:0000313" key="1">
    <source>
        <dbReference type="EMBL" id="SFQ65751.1"/>
    </source>
</evidence>
<accession>A0A1I6AAL5</accession>
<dbReference type="GeneID" id="93711195"/>
<reference evidence="1 2" key="1">
    <citation type="submission" date="2016-10" db="EMBL/GenBank/DDBJ databases">
        <authorList>
            <person name="Varghese N."/>
            <person name="Submissions S."/>
        </authorList>
    </citation>
    <scope>NUCLEOTIDE SEQUENCE [LARGE SCALE GENOMIC DNA]</scope>
    <source>
        <strain evidence="1 2">DSM 13796</strain>
    </source>
</reference>
<name>A0A1I6AAL5_9BACI</name>
<dbReference type="Proteomes" id="UP000182762">
    <property type="component" value="Unassembled WGS sequence"/>
</dbReference>
<sequence>MSVSIYYTAQRKQKLTEDEQEAIHKLISDYSVDQEIEKYVQTGEGYNWTSFDVYNPEISTEEDVIFEGSTQLPHNSEEAMWEGVQHWSALLSQIRCVIWDAEWHVHIDDHVLLWDDEYLEYDLSK</sequence>
<comment type="caution">
    <text evidence="1">The sequence shown here is derived from an EMBL/GenBank/DDBJ whole genome shotgun (WGS) entry which is preliminary data.</text>
</comment>
<evidence type="ECO:0000313" key="2">
    <source>
        <dbReference type="Proteomes" id="UP000182762"/>
    </source>
</evidence>